<sequence>MANGRRRRPRLVPQTSQVQDSATLEISPEATGKETGPPAATTPQKQIVEHLEEMVQPAPDTASTTPIVSAYASLVDPEEGTELRYMPTTCINGLTCAKLANQDIREEVEYWNTAVLCSVLGANPPLEVIKGFILRIWGSYEIDKILQVRRGIFLVRFQNPEDRDKVLKKGIYHFDSKPLMVKGWNPNMDLCTESSESLPIWIRLPELDLKYWGMNSLSKLCSTLGIPLKTDQFTKNKTMIRYARELVEIKLEGSFPEFIEFFNEFDVLIRQPIHYEWLSVKCLYCGMYGHKEDVCKKKSKPRKEWRVKQKEPETVPMPTPEVAHTADFQNATDQTKF</sequence>
<evidence type="ECO:0000313" key="4">
    <source>
        <dbReference type="Proteomes" id="UP001153076"/>
    </source>
</evidence>
<feature type="domain" description="DUF4283" evidence="2">
    <location>
        <begin position="109"/>
        <end position="189"/>
    </location>
</feature>
<feature type="region of interest" description="Disordered" evidence="1">
    <location>
        <begin position="299"/>
        <end position="337"/>
    </location>
</feature>
<accession>A0A9Q1GSA8</accession>
<reference evidence="3" key="1">
    <citation type="submission" date="2022-04" db="EMBL/GenBank/DDBJ databases">
        <title>Carnegiea gigantea Genome sequencing and assembly v2.</title>
        <authorList>
            <person name="Copetti D."/>
            <person name="Sanderson M.J."/>
            <person name="Burquez A."/>
            <person name="Wojciechowski M.F."/>
        </authorList>
    </citation>
    <scope>NUCLEOTIDE SEQUENCE</scope>
    <source>
        <strain evidence="3">SGP5-SGP5p</strain>
        <tissue evidence="3">Aerial part</tissue>
    </source>
</reference>
<dbReference type="Pfam" id="PF14111">
    <property type="entry name" value="DUF4283"/>
    <property type="match status" value="1"/>
</dbReference>
<dbReference type="InterPro" id="IPR025558">
    <property type="entry name" value="DUF4283"/>
</dbReference>
<name>A0A9Q1GSA8_9CARY</name>
<keyword evidence="4" id="KW-1185">Reference proteome</keyword>
<evidence type="ECO:0000259" key="2">
    <source>
        <dbReference type="Pfam" id="PF14111"/>
    </source>
</evidence>
<dbReference type="PANTHER" id="PTHR33233">
    <property type="entry name" value="ENDONUCLEASE/EXONUCLEASE/PHOSPHATASE"/>
    <property type="match status" value="1"/>
</dbReference>
<proteinExistence type="predicted"/>
<feature type="compositionally biased region" description="Basic residues" evidence="1">
    <location>
        <begin position="1"/>
        <end position="10"/>
    </location>
</feature>
<comment type="caution">
    <text evidence="3">The sequence shown here is derived from an EMBL/GenBank/DDBJ whole genome shotgun (WGS) entry which is preliminary data.</text>
</comment>
<organism evidence="3 4">
    <name type="scientific">Carnegiea gigantea</name>
    <dbReference type="NCBI Taxonomy" id="171969"/>
    <lineage>
        <taxon>Eukaryota</taxon>
        <taxon>Viridiplantae</taxon>
        <taxon>Streptophyta</taxon>
        <taxon>Embryophyta</taxon>
        <taxon>Tracheophyta</taxon>
        <taxon>Spermatophyta</taxon>
        <taxon>Magnoliopsida</taxon>
        <taxon>eudicotyledons</taxon>
        <taxon>Gunneridae</taxon>
        <taxon>Pentapetalae</taxon>
        <taxon>Caryophyllales</taxon>
        <taxon>Cactineae</taxon>
        <taxon>Cactaceae</taxon>
        <taxon>Cactoideae</taxon>
        <taxon>Echinocereeae</taxon>
        <taxon>Carnegiea</taxon>
    </lineage>
</organism>
<dbReference type="Proteomes" id="UP001153076">
    <property type="component" value="Unassembled WGS sequence"/>
</dbReference>
<dbReference type="PANTHER" id="PTHR33233:SF17">
    <property type="entry name" value="DUF4283 DOMAIN-CONTAINING PROTEIN"/>
    <property type="match status" value="1"/>
</dbReference>
<evidence type="ECO:0000256" key="1">
    <source>
        <dbReference type="SAM" id="MobiDB-lite"/>
    </source>
</evidence>
<gene>
    <name evidence="3" type="ORF">Cgig2_000800</name>
</gene>
<dbReference type="AlphaFoldDB" id="A0A9Q1GSA8"/>
<evidence type="ECO:0000313" key="3">
    <source>
        <dbReference type="EMBL" id="KAJ8425740.1"/>
    </source>
</evidence>
<dbReference type="EMBL" id="JAKOGI010001415">
    <property type="protein sequence ID" value="KAJ8425740.1"/>
    <property type="molecule type" value="Genomic_DNA"/>
</dbReference>
<feature type="region of interest" description="Disordered" evidence="1">
    <location>
        <begin position="1"/>
        <end position="42"/>
    </location>
</feature>
<dbReference type="OrthoDB" id="1939300at2759"/>
<feature type="compositionally biased region" description="Basic and acidic residues" evidence="1">
    <location>
        <begin position="299"/>
        <end position="313"/>
    </location>
</feature>
<protein>
    <recommendedName>
        <fullName evidence="2">DUF4283 domain-containing protein</fullName>
    </recommendedName>
</protein>
<feature type="compositionally biased region" description="Polar residues" evidence="1">
    <location>
        <begin position="13"/>
        <end position="24"/>
    </location>
</feature>
<feature type="compositionally biased region" description="Polar residues" evidence="1">
    <location>
        <begin position="327"/>
        <end position="337"/>
    </location>
</feature>